<dbReference type="EMBL" id="BGPR01096513">
    <property type="protein sequence ID" value="GBM42319.1"/>
    <property type="molecule type" value="Genomic_DNA"/>
</dbReference>
<proteinExistence type="predicted"/>
<protein>
    <submittedName>
        <fullName evidence="2">Uncharacterized protein</fullName>
    </submittedName>
</protein>
<dbReference type="AlphaFoldDB" id="A0A4Y2FPR5"/>
<keyword evidence="3" id="KW-1185">Reference proteome</keyword>
<feature type="compositionally biased region" description="Basic and acidic residues" evidence="1">
    <location>
        <begin position="34"/>
        <end position="45"/>
    </location>
</feature>
<feature type="compositionally biased region" description="Polar residues" evidence="1">
    <location>
        <begin position="20"/>
        <end position="33"/>
    </location>
</feature>
<evidence type="ECO:0000313" key="3">
    <source>
        <dbReference type="Proteomes" id="UP000499080"/>
    </source>
</evidence>
<feature type="non-terminal residue" evidence="2">
    <location>
        <position position="1"/>
    </location>
</feature>
<name>A0A4Y2FPR5_ARAVE</name>
<gene>
    <name evidence="2" type="ORF">AVEN_259785_1</name>
</gene>
<feature type="compositionally biased region" description="Acidic residues" evidence="1">
    <location>
        <begin position="1"/>
        <end position="10"/>
    </location>
</feature>
<sequence length="45" mass="4988">YSNTSDDESSDNLRPHTAIDENTIQFPPATHNESSVHNDRATSTD</sequence>
<comment type="caution">
    <text evidence="2">The sequence shown here is derived from an EMBL/GenBank/DDBJ whole genome shotgun (WGS) entry which is preliminary data.</text>
</comment>
<evidence type="ECO:0000313" key="2">
    <source>
        <dbReference type="EMBL" id="GBM42319.1"/>
    </source>
</evidence>
<feature type="region of interest" description="Disordered" evidence="1">
    <location>
        <begin position="1"/>
        <end position="45"/>
    </location>
</feature>
<reference evidence="2 3" key="1">
    <citation type="journal article" date="2019" name="Sci. Rep.">
        <title>Orb-weaving spider Araneus ventricosus genome elucidates the spidroin gene catalogue.</title>
        <authorList>
            <person name="Kono N."/>
            <person name="Nakamura H."/>
            <person name="Ohtoshi R."/>
            <person name="Moran D.A.P."/>
            <person name="Shinohara A."/>
            <person name="Yoshida Y."/>
            <person name="Fujiwara M."/>
            <person name="Mori M."/>
            <person name="Tomita M."/>
            <person name="Arakawa K."/>
        </authorList>
    </citation>
    <scope>NUCLEOTIDE SEQUENCE [LARGE SCALE GENOMIC DNA]</scope>
</reference>
<dbReference type="Proteomes" id="UP000499080">
    <property type="component" value="Unassembled WGS sequence"/>
</dbReference>
<evidence type="ECO:0000256" key="1">
    <source>
        <dbReference type="SAM" id="MobiDB-lite"/>
    </source>
</evidence>
<organism evidence="2 3">
    <name type="scientific">Araneus ventricosus</name>
    <name type="common">Orbweaver spider</name>
    <name type="synonym">Epeira ventricosa</name>
    <dbReference type="NCBI Taxonomy" id="182803"/>
    <lineage>
        <taxon>Eukaryota</taxon>
        <taxon>Metazoa</taxon>
        <taxon>Ecdysozoa</taxon>
        <taxon>Arthropoda</taxon>
        <taxon>Chelicerata</taxon>
        <taxon>Arachnida</taxon>
        <taxon>Araneae</taxon>
        <taxon>Araneomorphae</taxon>
        <taxon>Entelegynae</taxon>
        <taxon>Araneoidea</taxon>
        <taxon>Araneidae</taxon>
        <taxon>Araneus</taxon>
    </lineage>
</organism>
<accession>A0A4Y2FPR5</accession>